<dbReference type="InterPro" id="IPR001296">
    <property type="entry name" value="Glyco_trans_1"/>
</dbReference>
<evidence type="ECO:0000256" key="1">
    <source>
        <dbReference type="ARBA" id="ARBA00022679"/>
    </source>
</evidence>
<feature type="domain" description="Glycosyl transferase family 1" evidence="2">
    <location>
        <begin position="181"/>
        <end position="340"/>
    </location>
</feature>
<organism evidence="4 5">
    <name type="scientific">Tepidiforma flava</name>
    <dbReference type="NCBI Taxonomy" id="3004094"/>
    <lineage>
        <taxon>Bacteria</taxon>
        <taxon>Bacillati</taxon>
        <taxon>Chloroflexota</taxon>
        <taxon>Tepidiformia</taxon>
        <taxon>Tepidiformales</taxon>
        <taxon>Tepidiformaceae</taxon>
        <taxon>Tepidiforma</taxon>
    </lineage>
</organism>
<gene>
    <name evidence="4" type="ORF">O0235_09950</name>
</gene>
<sequence length="366" mass="38786">MPNVLRVALDASALPARPAGAGVYMLELAAALAARPSLEVTAFAPRPLPGCCHRPVPAGSPARRFAWQLRSLGPAVAGSGAHLLHGLHFYTPRRLPVPAVTTFHDLTFFRIPRRYPPSRRWYYRLIAHTARFADRVIVPSSAVAQDAVRYLGLPAERIRVIPEAPRAGLRAADPARVAAARAKYALGDAPYLLCLGTAEPGKRAVDAVRALPAIRERHPGVLLALAGNPGPLLGPLQREAARLGVADAVRWLGYVPDADLPALLTGAVALVFPSLFEGFGLPPLEAMACGTPVIAADAPAMSEVLAGAALFVPLRAPEAIAAAVSRLLADPAFRADLAHQSLQHAARFSWANAADLTESVYRELVP</sequence>
<dbReference type="PANTHER" id="PTHR46401">
    <property type="entry name" value="GLYCOSYLTRANSFERASE WBBK-RELATED"/>
    <property type="match status" value="1"/>
</dbReference>
<keyword evidence="5" id="KW-1185">Reference proteome</keyword>
<feature type="domain" description="Glycosyltransferase subfamily 4-like N-terminal" evidence="3">
    <location>
        <begin position="20"/>
        <end position="162"/>
    </location>
</feature>
<accession>A0ABY7M3F8</accession>
<evidence type="ECO:0000313" key="4">
    <source>
        <dbReference type="EMBL" id="WBL35109.1"/>
    </source>
</evidence>
<dbReference type="RefSeq" id="WP_270055637.1">
    <property type="nucleotide sequence ID" value="NZ_CP115149.1"/>
</dbReference>
<evidence type="ECO:0000259" key="2">
    <source>
        <dbReference type="Pfam" id="PF00534"/>
    </source>
</evidence>
<dbReference type="PANTHER" id="PTHR46401:SF2">
    <property type="entry name" value="GLYCOSYLTRANSFERASE WBBK-RELATED"/>
    <property type="match status" value="1"/>
</dbReference>
<keyword evidence="1" id="KW-0808">Transferase</keyword>
<evidence type="ECO:0000259" key="3">
    <source>
        <dbReference type="Pfam" id="PF13439"/>
    </source>
</evidence>
<dbReference type="Gene3D" id="3.40.50.2000">
    <property type="entry name" value="Glycogen Phosphorylase B"/>
    <property type="match status" value="2"/>
</dbReference>
<dbReference type="InterPro" id="IPR028098">
    <property type="entry name" value="Glyco_trans_4-like_N"/>
</dbReference>
<evidence type="ECO:0000313" key="5">
    <source>
        <dbReference type="Proteomes" id="UP001212803"/>
    </source>
</evidence>
<proteinExistence type="predicted"/>
<name>A0ABY7M3F8_9CHLR</name>
<dbReference type="Proteomes" id="UP001212803">
    <property type="component" value="Chromosome"/>
</dbReference>
<dbReference type="CDD" id="cd03809">
    <property type="entry name" value="GT4_MtfB-like"/>
    <property type="match status" value="1"/>
</dbReference>
<dbReference type="SUPFAM" id="SSF53756">
    <property type="entry name" value="UDP-Glycosyltransferase/glycogen phosphorylase"/>
    <property type="match status" value="1"/>
</dbReference>
<dbReference type="Pfam" id="PF00534">
    <property type="entry name" value="Glycos_transf_1"/>
    <property type="match status" value="1"/>
</dbReference>
<protein>
    <submittedName>
        <fullName evidence="4">Glycosyltransferase family 1 protein</fullName>
    </submittedName>
</protein>
<dbReference type="EMBL" id="CP115149">
    <property type="protein sequence ID" value="WBL35109.1"/>
    <property type="molecule type" value="Genomic_DNA"/>
</dbReference>
<reference evidence="4 5" key="1">
    <citation type="journal article" date="2023" name="ISME J.">
        <title>Thermophilic Dehalococcoidia with unusual traits shed light on an unexpected past.</title>
        <authorList>
            <person name="Palmer M."/>
            <person name="Covington J.K."/>
            <person name="Zhou E.M."/>
            <person name="Thomas S.C."/>
            <person name="Habib N."/>
            <person name="Seymour C.O."/>
            <person name="Lai D."/>
            <person name="Johnston J."/>
            <person name="Hashimi A."/>
            <person name="Jiao J.Y."/>
            <person name="Muok A.R."/>
            <person name="Liu L."/>
            <person name="Xian W.D."/>
            <person name="Zhi X.Y."/>
            <person name="Li M.M."/>
            <person name="Silva L.P."/>
            <person name="Bowen B.P."/>
            <person name="Louie K."/>
            <person name="Briegel A."/>
            <person name="Pett-Ridge J."/>
            <person name="Weber P.K."/>
            <person name="Tocheva E.I."/>
            <person name="Woyke T."/>
            <person name="Northen T.R."/>
            <person name="Mayali X."/>
            <person name="Li W.J."/>
            <person name="Hedlund B.P."/>
        </authorList>
    </citation>
    <scope>NUCLEOTIDE SEQUENCE [LARGE SCALE GENOMIC DNA]</scope>
    <source>
        <strain evidence="4 5">YIM 72310</strain>
    </source>
</reference>
<dbReference type="Pfam" id="PF13439">
    <property type="entry name" value="Glyco_transf_4"/>
    <property type="match status" value="1"/>
</dbReference>